<comment type="function">
    <text evidence="2">Hydrolase that can remove 'Lys-48'-linked conjugated ubiquitin from proteins.</text>
</comment>
<keyword evidence="5" id="KW-0833">Ubl conjugation pathway</keyword>
<dbReference type="GO" id="GO:1990380">
    <property type="term" value="F:K48-linked deubiquitinase activity"/>
    <property type="evidence" value="ECO:0007669"/>
    <property type="project" value="InterPro"/>
</dbReference>
<dbReference type="PANTHER" id="PTHR12473">
    <property type="entry name" value="UBIQUITIN CARBOXYL-TERMINAL HYDROLASE MINDY-4-RELATED"/>
    <property type="match status" value="1"/>
</dbReference>
<accession>A0A1V9Y610</accession>
<dbReference type="GO" id="GO:0005509">
    <property type="term" value="F:calcium ion binding"/>
    <property type="evidence" value="ECO:0007669"/>
    <property type="project" value="InterPro"/>
</dbReference>
<evidence type="ECO:0000256" key="6">
    <source>
        <dbReference type="ARBA" id="ARBA00033208"/>
    </source>
</evidence>
<dbReference type="Pfam" id="PF13898">
    <property type="entry name" value="MINDY-3_4_CD"/>
    <property type="match status" value="1"/>
</dbReference>
<keyword evidence="9" id="KW-1185">Reference proteome</keyword>
<dbReference type="SMART" id="SM01174">
    <property type="entry name" value="DUF4205"/>
    <property type="match status" value="1"/>
</dbReference>
<comment type="caution">
    <text evidence="8">The sequence shown here is derived from an EMBL/GenBank/DDBJ whole genome shotgun (WGS) entry which is preliminary data.</text>
</comment>
<evidence type="ECO:0000313" key="9">
    <source>
        <dbReference type="Proteomes" id="UP000243579"/>
    </source>
</evidence>
<dbReference type="Proteomes" id="UP000243579">
    <property type="component" value="Unassembled WGS sequence"/>
</dbReference>
<organism evidence="8 9">
    <name type="scientific">Achlya hypogyna</name>
    <name type="common">Oomycete</name>
    <name type="synonym">Protoachlya hypogyna</name>
    <dbReference type="NCBI Taxonomy" id="1202772"/>
    <lineage>
        <taxon>Eukaryota</taxon>
        <taxon>Sar</taxon>
        <taxon>Stramenopiles</taxon>
        <taxon>Oomycota</taxon>
        <taxon>Saprolegniomycetes</taxon>
        <taxon>Saprolegniales</taxon>
        <taxon>Achlyaceae</taxon>
        <taxon>Achlya</taxon>
    </lineage>
</organism>
<dbReference type="GO" id="GO:0071108">
    <property type="term" value="P:protein K48-linked deubiquitination"/>
    <property type="evidence" value="ECO:0007669"/>
    <property type="project" value="InterPro"/>
</dbReference>
<dbReference type="GO" id="GO:0006508">
    <property type="term" value="P:proteolysis"/>
    <property type="evidence" value="ECO:0007669"/>
    <property type="project" value="UniProtKB-KW"/>
</dbReference>
<dbReference type="InterPro" id="IPR025257">
    <property type="entry name" value="MINDY-3/4_CD"/>
</dbReference>
<evidence type="ECO:0000256" key="4">
    <source>
        <dbReference type="ARBA" id="ARBA00012759"/>
    </source>
</evidence>
<feature type="domain" description="EF-hand" evidence="7">
    <location>
        <begin position="272"/>
        <end position="307"/>
    </location>
</feature>
<evidence type="ECO:0000256" key="3">
    <source>
        <dbReference type="ARBA" id="ARBA00011074"/>
    </source>
</evidence>
<dbReference type="GO" id="GO:0004843">
    <property type="term" value="F:cysteine-type deubiquitinase activity"/>
    <property type="evidence" value="ECO:0007669"/>
    <property type="project" value="UniProtKB-EC"/>
</dbReference>
<gene>
    <name evidence="8" type="ORF">ACHHYP_16690</name>
</gene>
<name>A0A1V9Y610_ACHHY</name>
<comment type="catalytic activity">
    <reaction evidence="1">
        <text>Thiol-dependent hydrolysis of ester, thioester, amide, peptide and isopeptide bonds formed by the C-terminal Gly of ubiquitin (a 76-residue protein attached to proteins as an intracellular targeting signal).</text>
        <dbReference type="EC" id="3.4.19.12"/>
    </reaction>
</comment>
<dbReference type="SUPFAM" id="SSF47473">
    <property type="entry name" value="EF-hand"/>
    <property type="match status" value="1"/>
</dbReference>
<dbReference type="OrthoDB" id="9981542at2759"/>
<comment type="similarity">
    <text evidence="3">Belongs to the MINDY deubiquitinase family. FAM188 subfamily.</text>
</comment>
<dbReference type="InterPro" id="IPR002048">
    <property type="entry name" value="EF_hand_dom"/>
</dbReference>
<sequence length="480" mass="52083">MDATVETLRQLMWGASSVYESEEEIRWMQEDFRFCPIESNGPKWGLLQTHGGPCGVFAPVQARLLARLLGRLDTPLSAGDRNHLLAAVLAAMLLSATEGPNEPVYLVDAADVVASKLGPVPVCLAPRSELEATVLAFLVEGRKGVLSFVYSMVLTRGVSRLRGDMDDIESSLTMGQFGHGTQELLNLMLTGRATSNVFDGSVPMGDTGLVLRGVAARPIVGYLTHLEALRYCAVGSFFKTPMSPVWVLGSASHFTVLFADDPGLVQESASDALLARVQRAFKQFDTMESGFIALDSLVPCLRSLGVDEGILSNQYQMGRLFAKIEVPGAGIVLWEDFWRTVSILLETKDLQQALAGKVATRPRSDSDLARELQAQFDAGDTGMVPAPVDATPLPMEEEAVARAELFHYNGLVDPRSHDATPRLVRFEAQIPRRNVVGYSVPMVDSSQATGGSACPIEDVLQTKWPGIQVNWLGQAPPRLD</sequence>
<dbReference type="PANTHER" id="PTHR12473:SF8">
    <property type="entry name" value="UBIQUITIN CARBOXYL-TERMINAL HYDROLASE MINDY-4-RELATED"/>
    <property type="match status" value="1"/>
</dbReference>
<evidence type="ECO:0000256" key="5">
    <source>
        <dbReference type="ARBA" id="ARBA00022786"/>
    </source>
</evidence>
<dbReference type="PROSITE" id="PS50222">
    <property type="entry name" value="EF_HAND_2"/>
    <property type="match status" value="1"/>
</dbReference>
<proteinExistence type="inferred from homology"/>
<protein>
    <recommendedName>
        <fullName evidence="4">ubiquitinyl hydrolase 1</fullName>
        <ecNumber evidence="4">3.4.19.12</ecNumber>
    </recommendedName>
    <alternativeName>
        <fullName evidence="6">Deubiquitinating enzyme MINDY-3</fullName>
    </alternativeName>
</protein>
<evidence type="ECO:0000256" key="2">
    <source>
        <dbReference type="ARBA" id="ARBA00002107"/>
    </source>
</evidence>
<evidence type="ECO:0000313" key="8">
    <source>
        <dbReference type="EMBL" id="OQR81162.1"/>
    </source>
</evidence>
<dbReference type="InterPro" id="IPR011992">
    <property type="entry name" value="EF-hand-dom_pair"/>
</dbReference>
<evidence type="ECO:0000259" key="7">
    <source>
        <dbReference type="PROSITE" id="PS50222"/>
    </source>
</evidence>
<dbReference type="AlphaFoldDB" id="A0A1V9Y610"/>
<evidence type="ECO:0000256" key="1">
    <source>
        <dbReference type="ARBA" id="ARBA00000707"/>
    </source>
</evidence>
<dbReference type="EC" id="3.4.19.12" evidence="4"/>
<reference evidence="8 9" key="1">
    <citation type="journal article" date="2014" name="Genome Biol. Evol.">
        <title>The secreted proteins of Achlya hypogyna and Thraustotheca clavata identify the ancestral oomycete secretome and reveal gene acquisitions by horizontal gene transfer.</title>
        <authorList>
            <person name="Misner I."/>
            <person name="Blouin N."/>
            <person name="Leonard G."/>
            <person name="Richards T.A."/>
            <person name="Lane C.E."/>
        </authorList>
    </citation>
    <scope>NUCLEOTIDE SEQUENCE [LARGE SCALE GENOMIC DNA]</scope>
    <source>
        <strain evidence="8 9">ATCC 48635</strain>
    </source>
</reference>
<dbReference type="EMBL" id="JNBR01002830">
    <property type="protein sequence ID" value="OQR81162.1"/>
    <property type="molecule type" value="Genomic_DNA"/>
</dbReference>
<dbReference type="Gene3D" id="1.10.238.10">
    <property type="entry name" value="EF-hand"/>
    <property type="match status" value="1"/>
</dbReference>
<dbReference type="InterPro" id="IPR039785">
    <property type="entry name" value="MINY3/4"/>
</dbReference>